<comment type="caution">
    <text evidence="3">The sequence shown here is derived from an EMBL/GenBank/DDBJ whole genome shotgun (WGS) entry which is preliminary data.</text>
</comment>
<dbReference type="SUPFAM" id="SSF53474">
    <property type="entry name" value="alpha/beta-Hydrolases"/>
    <property type="match status" value="1"/>
</dbReference>
<dbReference type="PANTHER" id="PTHR11487:SF0">
    <property type="entry name" value="S-ACYL FATTY ACID SYNTHASE THIOESTERASE, MEDIUM CHAIN"/>
    <property type="match status" value="1"/>
</dbReference>
<dbReference type="EMBL" id="VIWT01000006">
    <property type="protein sequence ID" value="TWF72890.1"/>
    <property type="molecule type" value="Genomic_DNA"/>
</dbReference>
<organism evidence="3 4">
    <name type="scientific">Kitasatospora viridis</name>
    <dbReference type="NCBI Taxonomy" id="281105"/>
    <lineage>
        <taxon>Bacteria</taxon>
        <taxon>Bacillati</taxon>
        <taxon>Actinomycetota</taxon>
        <taxon>Actinomycetes</taxon>
        <taxon>Kitasatosporales</taxon>
        <taxon>Streptomycetaceae</taxon>
        <taxon>Kitasatospora</taxon>
    </lineage>
</organism>
<accession>A0A561SDG7</accession>
<dbReference type="Gene3D" id="3.40.50.1820">
    <property type="entry name" value="alpha/beta hydrolase"/>
    <property type="match status" value="1"/>
</dbReference>
<feature type="domain" description="Thioesterase" evidence="2">
    <location>
        <begin position="28"/>
        <end position="230"/>
    </location>
</feature>
<dbReference type="RefSeq" id="WP_246214177.1">
    <property type="nucleotide sequence ID" value="NZ_BAAAMZ010000001.1"/>
</dbReference>
<dbReference type="GO" id="GO:0008610">
    <property type="term" value="P:lipid biosynthetic process"/>
    <property type="evidence" value="ECO:0007669"/>
    <property type="project" value="TreeGrafter"/>
</dbReference>
<proteinExistence type="inferred from homology"/>
<evidence type="ECO:0000256" key="1">
    <source>
        <dbReference type="ARBA" id="ARBA00007169"/>
    </source>
</evidence>
<name>A0A561SDG7_9ACTN</name>
<reference evidence="3 4" key="1">
    <citation type="submission" date="2019-06" db="EMBL/GenBank/DDBJ databases">
        <title>Sequencing the genomes of 1000 actinobacteria strains.</title>
        <authorList>
            <person name="Klenk H.-P."/>
        </authorList>
    </citation>
    <scope>NUCLEOTIDE SEQUENCE [LARGE SCALE GENOMIC DNA]</scope>
    <source>
        <strain evidence="3 4">DSM 44826</strain>
    </source>
</reference>
<dbReference type="InterPro" id="IPR012223">
    <property type="entry name" value="TEII"/>
</dbReference>
<dbReference type="Proteomes" id="UP000317940">
    <property type="component" value="Unassembled WGS sequence"/>
</dbReference>
<dbReference type="AlphaFoldDB" id="A0A561SDG7"/>
<dbReference type="InterPro" id="IPR001031">
    <property type="entry name" value="Thioesterase"/>
</dbReference>
<evidence type="ECO:0000313" key="4">
    <source>
        <dbReference type="Proteomes" id="UP000317940"/>
    </source>
</evidence>
<evidence type="ECO:0000313" key="3">
    <source>
        <dbReference type="EMBL" id="TWF72890.1"/>
    </source>
</evidence>
<comment type="similarity">
    <text evidence="1">Belongs to the thioesterase family.</text>
</comment>
<evidence type="ECO:0000259" key="2">
    <source>
        <dbReference type="Pfam" id="PF00975"/>
    </source>
</evidence>
<keyword evidence="4" id="KW-1185">Reference proteome</keyword>
<gene>
    <name evidence="3" type="ORF">FHX73_1641</name>
</gene>
<protein>
    <submittedName>
        <fullName evidence="3">Surfactin synthase thioesterase subunit</fullName>
    </submittedName>
</protein>
<dbReference type="Pfam" id="PF00975">
    <property type="entry name" value="Thioesterase"/>
    <property type="match status" value="1"/>
</dbReference>
<dbReference type="PANTHER" id="PTHR11487">
    <property type="entry name" value="THIOESTERASE"/>
    <property type="match status" value="1"/>
</dbReference>
<sequence length="261" mass="28073">MTTAARVRPRVEGDWLFVPVPQPHSPYRLFCFPHAGGDATAYTRLARALAPVAEVWALRLPARGGRLGHPMPGSFDLLVEAVVHALDPHLTGRFGFYGQSFGALLGYEVAQALPAGRRPELLVAAAASPPADWIGPERPQQQDADDLLRLAGLGELIELEPELKEHALHSIRADLAVSTGYRHRPHPPLDAALHAVIGAEDPMVGTARLDGWAEHTRAAFGRHTVPGGHLLATVDLPGPVELLTSLITRPAAAHQLTMEQT</sequence>
<dbReference type="InterPro" id="IPR029058">
    <property type="entry name" value="AB_hydrolase_fold"/>
</dbReference>